<sequence>MTTSTSPYTAPMFMFPSTARRLLTLCSVGLAPLWAAPALAAPVPDPPPDRAILSYPALRPVVNTSIPVALLFSDSPETPETSGLLYRDTVTGRARVLAYHANGLSTLARVRLLARNTGTQATHVELLRQGSATVPGPDPLVGQQTLLRYFASGPRLGRTLQPGESAALYDSGPLLPDSVVSLLLDLDTSGPLELSVVIVGEKEQPDSLQLGNLPTLAPDQFHQRGTFMAAQRTLSFVLPAGAAPVRLVLGGPDDPPLQGRDMLTGAAQQLKGNFGVLYDISLEGAAGRLLAASPRGGLYQGSLLLQDGQAPSQVLLGQGQALLDPAAPAFLWQLRTQRQRLLFVPANGSNMPLALVFYPRNTNRPPKGK</sequence>
<gene>
    <name evidence="2" type="ORF">GCM10008957_18180</name>
</gene>
<feature type="signal peptide" evidence="1">
    <location>
        <begin position="1"/>
        <end position="40"/>
    </location>
</feature>
<evidence type="ECO:0000256" key="1">
    <source>
        <dbReference type="SAM" id="SignalP"/>
    </source>
</evidence>
<reference evidence="2" key="2">
    <citation type="submission" date="2020-09" db="EMBL/GenBank/DDBJ databases">
        <authorList>
            <person name="Sun Q."/>
            <person name="Ohkuma M."/>
        </authorList>
    </citation>
    <scope>NUCLEOTIDE SEQUENCE</scope>
    <source>
        <strain evidence="2">JCM 31311</strain>
    </source>
</reference>
<keyword evidence="1" id="KW-0732">Signal</keyword>
<comment type="caution">
    <text evidence="2">The sequence shown here is derived from an EMBL/GenBank/DDBJ whole genome shotgun (WGS) entry which is preliminary data.</text>
</comment>
<name>A0A918C4P4_9DEIO</name>
<organism evidence="2 3">
    <name type="scientific">Deinococcus ruber</name>
    <dbReference type="NCBI Taxonomy" id="1848197"/>
    <lineage>
        <taxon>Bacteria</taxon>
        <taxon>Thermotogati</taxon>
        <taxon>Deinococcota</taxon>
        <taxon>Deinococci</taxon>
        <taxon>Deinococcales</taxon>
        <taxon>Deinococcaceae</taxon>
        <taxon>Deinococcus</taxon>
    </lineage>
</organism>
<dbReference type="Proteomes" id="UP000603865">
    <property type="component" value="Unassembled WGS sequence"/>
</dbReference>
<reference evidence="2" key="1">
    <citation type="journal article" date="2014" name="Int. J. Syst. Evol. Microbiol.">
        <title>Complete genome sequence of Corynebacterium casei LMG S-19264T (=DSM 44701T), isolated from a smear-ripened cheese.</title>
        <authorList>
            <consortium name="US DOE Joint Genome Institute (JGI-PGF)"/>
            <person name="Walter F."/>
            <person name="Albersmeier A."/>
            <person name="Kalinowski J."/>
            <person name="Ruckert C."/>
        </authorList>
    </citation>
    <scope>NUCLEOTIDE SEQUENCE</scope>
    <source>
        <strain evidence="2">JCM 31311</strain>
    </source>
</reference>
<dbReference type="AlphaFoldDB" id="A0A918C4P4"/>
<keyword evidence="3" id="KW-1185">Reference proteome</keyword>
<evidence type="ECO:0000313" key="3">
    <source>
        <dbReference type="Proteomes" id="UP000603865"/>
    </source>
</evidence>
<proteinExistence type="predicted"/>
<protein>
    <submittedName>
        <fullName evidence="2">Uncharacterized protein</fullName>
    </submittedName>
</protein>
<accession>A0A918C4P4</accession>
<evidence type="ECO:0000313" key="2">
    <source>
        <dbReference type="EMBL" id="GGR05600.1"/>
    </source>
</evidence>
<dbReference type="EMBL" id="BMQL01000007">
    <property type="protein sequence ID" value="GGR05600.1"/>
    <property type="molecule type" value="Genomic_DNA"/>
</dbReference>
<feature type="chain" id="PRO_5037437571" evidence="1">
    <location>
        <begin position="41"/>
        <end position="369"/>
    </location>
</feature>